<dbReference type="SMART" id="SM00418">
    <property type="entry name" value="HTH_ARSR"/>
    <property type="match status" value="1"/>
</dbReference>
<dbReference type="SUPFAM" id="SSF46785">
    <property type="entry name" value="Winged helix' DNA-binding domain"/>
    <property type="match status" value="1"/>
</dbReference>
<dbReference type="Proteomes" id="UP001251217">
    <property type="component" value="Unassembled WGS sequence"/>
</dbReference>
<dbReference type="PROSITE" id="PS50987">
    <property type="entry name" value="HTH_ARSR_2"/>
    <property type="match status" value="1"/>
</dbReference>
<dbReference type="GO" id="GO:0003677">
    <property type="term" value="F:DNA binding"/>
    <property type="evidence" value="ECO:0007669"/>
    <property type="project" value="UniProtKB-KW"/>
</dbReference>
<dbReference type="InterPro" id="IPR001845">
    <property type="entry name" value="HTH_ArsR_DNA-bd_dom"/>
</dbReference>
<dbReference type="CDD" id="cd00090">
    <property type="entry name" value="HTH_ARSR"/>
    <property type="match status" value="1"/>
</dbReference>
<dbReference type="InterPro" id="IPR036390">
    <property type="entry name" value="WH_DNA-bd_sf"/>
</dbReference>
<gene>
    <name evidence="2" type="ORF">J2W56_000035</name>
</gene>
<accession>A0ABU1X8G5</accession>
<protein>
    <submittedName>
        <fullName evidence="2">DNA-binding transcriptional ArsR family regulator</fullName>
    </submittedName>
</protein>
<dbReference type="PANTHER" id="PTHR38600:SF2">
    <property type="entry name" value="SLL0088 PROTEIN"/>
    <property type="match status" value="1"/>
</dbReference>
<organism evidence="2 3">
    <name type="scientific">Nocardia kruczakiae</name>
    <dbReference type="NCBI Taxonomy" id="261477"/>
    <lineage>
        <taxon>Bacteria</taxon>
        <taxon>Bacillati</taxon>
        <taxon>Actinomycetota</taxon>
        <taxon>Actinomycetes</taxon>
        <taxon>Mycobacteriales</taxon>
        <taxon>Nocardiaceae</taxon>
        <taxon>Nocardia</taxon>
    </lineage>
</organism>
<evidence type="ECO:0000259" key="1">
    <source>
        <dbReference type="PROSITE" id="PS50987"/>
    </source>
</evidence>
<name>A0ABU1X8G5_9NOCA</name>
<sequence length="113" mass="12914">MVENSSEQLDVVFHALSDSTRRSMLRTLARRQCSVGELAAPFDISLAAASKHIKVLERAGLVRRSVRGRTHLCRLDPRPLRECAEWVNFYERFWGESLDALEAALLQEDSRDE</sequence>
<evidence type="ECO:0000313" key="3">
    <source>
        <dbReference type="Proteomes" id="UP001251217"/>
    </source>
</evidence>
<keyword evidence="3" id="KW-1185">Reference proteome</keyword>
<proteinExistence type="predicted"/>
<dbReference type="RefSeq" id="WP_310398432.1">
    <property type="nucleotide sequence ID" value="NZ_JAVDWW010000001.1"/>
</dbReference>
<keyword evidence="2" id="KW-0238">DNA-binding</keyword>
<dbReference type="EMBL" id="JAVDWW010000001">
    <property type="protein sequence ID" value="MDR7166317.1"/>
    <property type="molecule type" value="Genomic_DNA"/>
</dbReference>
<dbReference type="Pfam" id="PF12840">
    <property type="entry name" value="HTH_20"/>
    <property type="match status" value="1"/>
</dbReference>
<dbReference type="InterPro" id="IPR011991">
    <property type="entry name" value="ArsR-like_HTH"/>
</dbReference>
<dbReference type="InterPro" id="IPR036388">
    <property type="entry name" value="WH-like_DNA-bd_sf"/>
</dbReference>
<feature type="domain" description="HTH arsR-type" evidence="1">
    <location>
        <begin position="1"/>
        <end position="95"/>
    </location>
</feature>
<dbReference type="NCBIfam" id="NF033788">
    <property type="entry name" value="HTH_metalloreg"/>
    <property type="match status" value="1"/>
</dbReference>
<dbReference type="PRINTS" id="PR00778">
    <property type="entry name" value="HTHARSR"/>
</dbReference>
<evidence type="ECO:0000313" key="2">
    <source>
        <dbReference type="EMBL" id="MDR7166317.1"/>
    </source>
</evidence>
<reference evidence="2 3" key="1">
    <citation type="submission" date="2023-07" db="EMBL/GenBank/DDBJ databases">
        <title>Sorghum-associated microbial communities from plants grown in Nebraska, USA.</title>
        <authorList>
            <person name="Schachtman D."/>
        </authorList>
    </citation>
    <scope>NUCLEOTIDE SEQUENCE [LARGE SCALE GENOMIC DNA]</scope>
    <source>
        <strain evidence="2 3">4272</strain>
    </source>
</reference>
<comment type="caution">
    <text evidence="2">The sequence shown here is derived from an EMBL/GenBank/DDBJ whole genome shotgun (WGS) entry which is preliminary data.</text>
</comment>
<dbReference type="PANTHER" id="PTHR38600">
    <property type="entry name" value="TRANSCRIPTIONAL REGULATORY PROTEIN"/>
    <property type="match status" value="1"/>
</dbReference>
<dbReference type="Gene3D" id="1.10.10.10">
    <property type="entry name" value="Winged helix-like DNA-binding domain superfamily/Winged helix DNA-binding domain"/>
    <property type="match status" value="1"/>
</dbReference>